<protein>
    <submittedName>
        <fullName evidence="1">(Mediterranean fruit fly) hypothetical protein</fullName>
    </submittedName>
</protein>
<dbReference type="EMBL" id="CAJHJT010000034">
    <property type="protein sequence ID" value="CAD7006037.1"/>
    <property type="molecule type" value="Genomic_DNA"/>
</dbReference>
<gene>
    <name evidence="1" type="ORF">CCAP1982_LOCUS14372</name>
</gene>
<evidence type="ECO:0000313" key="1">
    <source>
        <dbReference type="EMBL" id="CAD7006037.1"/>
    </source>
</evidence>
<reference evidence="1" key="1">
    <citation type="submission" date="2020-11" db="EMBL/GenBank/DDBJ databases">
        <authorList>
            <person name="Whitehead M."/>
        </authorList>
    </citation>
    <scope>NUCLEOTIDE SEQUENCE</scope>
    <source>
        <strain evidence="1">EGII</strain>
    </source>
</reference>
<evidence type="ECO:0000313" key="2">
    <source>
        <dbReference type="Proteomes" id="UP000606786"/>
    </source>
</evidence>
<comment type="caution">
    <text evidence="1">The sequence shown here is derived from an EMBL/GenBank/DDBJ whole genome shotgun (WGS) entry which is preliminary data.</text>
</comment>
<keyword evidence="2" id="KW-1185">Reference proteome</keyword>
<sequence>MPQSPTAQTKNFATRLKQQRVDKRIASVFVFTERLLQSTAEMLNYTLSDMYKAPTDLPPGTYTNRPPHSGTYRVGKVDGGGSVAALPYFTAAINKFKRKICFLDDNVKKDDIATCYTSGRHEMLTRAPYAPAGWVTT</sequence>
<dbReference type="Proteomes" id="UP000606786">
    <property type="component" value="Unassembled WGS sequence"/>
</dbReference>
<name>A0A811V898_CERCA</name>
<organism evidence="1 2">
    <name type="scientific">Ceratitis capitata</name>
    <name type="common">Mediterranean fruit fly</name>
    <name type="synonym">Tephritis capitata</name>
    <dbReference type="NCBI Taxonomy" id="7213"/>
    <lineage>
        <taxon>Eukaryota</taxon>
        <taxon>Metazoa</taxon>
        <taxon>Ecdysozoa</taxon>
        <taxon>Arthropoda</taxon>
        <taxon>Hexapoda</taxon>
        <taxon>Insecta</taxon>
        <taxon>Pterygota</taxon>
        <taxon>Neoptera</taxon>
        <taxon>Endopterygota</taxon>
        <taxon>Diptera</taxon>
        <taxon>Brachycera</taxon>
        <taxon>Muscomorpha</taxon>
        <taxon>Tephritoidea</taxon>
        <taxon>Tephritidae</taxon>
        <taxon>Ceratitis</taxon>
        <taxon>Ceratitis</taxon>
    </lineage>
</organism>
<accession>A0A811V898</accession>
<dbReference type="AlphaFoldDB" id="A0A811V898"/>
<proteinExistence type="predicted"/>